<dbReference type="Pfam" id="PF24864">
    <property type="entry name" value="DUF7730"/>
    <property type="match status" value="1"/>
</dbReference>
<name>A0A9W9CDW9_9PLEO</name>
<comment type="caution">
    <text evidence="2">The sequence shown here is derived from an EMBL/GenBank/DDBJ whole genome shotgun (WGS) entry which is preliminary data.</text>
</comment>
<dbReference type="OrthoDB" id="5413827at2759"/>
<dbReference type="GeneID" id="80905294"/>
<dbReference type="Proteomes" id="UP001140513">
    <property type="component" value="Unassembled WGS sequence"/>
</dbReference>
<feature type="domain" description="DUF7730" evidence="1">
    <location>
        <begin position="147"/>
        <end position="195"/>
    </location>
</feature>
<dbReference type="AlphaFoldDB" id="A0A9W9CDW9"/>
<protein>
    <recommendedName>
        <fullName evidence="1">DUF7730 domain-containing protein</fullName>
    </recommendedName>
</protein>
<sequence>MPTNHDLDLFRHTQPNRDCERNPVVSMAPGYWYIKREHDVKKDITKGKAKPTESNKKSFCSLPGELRNRIYALAFEFPGPLKVSISQVDGERDIHLYHQKGDGNDALFGGNGALRRTSEPNLPRKHIYTSWSRTTLTHLSDLQLEKNTLADTEGYFVRAHIPALALLRTCRQVYVEAAPLFYFNNTFIATHINRLEIATQPQSFSVTGPFHDKEGVCFAAWASWTMSLGSHIGLVDPNKVIIDTDTICPPTCNVESHLEIAFQEIPGVDAAQMLNATPLLLTCWASDVPYNVSRFHNLPPSETQLDHGVLPGAPGTASGIVIDTLNDTIQRILANELKIKDYKLLLGMVGIDRSGRNGIVLYRTTNNHGPCARRMLNAIPEVNCLGCPFCHSEDDRSARYHSCPATYRAFHRGRTGVLQWDSEDGCFEPHLHKLPPHIQKGIFRELFCPHGVVAFHVSEQYSNSTAVDLMLTSTSLKRVVQSIVWQDNTVELVHNSTHHDRFVSDFDSLRNWVYVSGALIIHKHPTRVLERLNETDVHIKLVPHFTCPVSLGEMRINIANLIFATAHIHNQYQGQHRMVIIEARMYNTVVLKRFALQDIRRKALHVLKEIMPLMEHTAWFKTYPSMWMNGLGEVFPEWTETSLGPLVPEPYAHSPKLCHTLLSMKLYLELILRHERDASTAANTGMLSHPITMITYLTTVQQILVLVVASVTLAGPWTGVLVLAHSLPVRTSIWVPSEQRGASRYEHAWYR</sequence>
<evidence type="ECO:0000313" key="2">
    <source>
        <dbReference type="EMBL" id="KAJ4357189.1"/>
    </source>
</evidence>
<dbReference type="InterPro" id="IPR056632">
    <property type="entry name" value="DUF7730"/>
</dbReference>
<dbReference type="PANTHER" id="PTHR38790">
    <property type="entry name" value="2EXR DOMAIN-CONTAINING PROTEIN-RELATED"/>
    <property type="match status" value="1"/>
</dbReference>
<dbReference type="RefSeq" id="XP_056074048.1">
    <property type="nucleotide sequence ID" value="XM_056210575.1"/>
</dbReference>
<gene>
    <name evidence="2" type="ORF">N0V89_001764</name>
</gene>
<organism evidence="2 3">
    <name type="scientific">Didymosphaeria variabile</name>
    <dbReference type="NCBI Taxonomy" id="1932322"/>
    <lineage>
        <taxon>Eukaryota</taxon>
        <taxon>Fungi</taxon>
        <taxon>Dikarya</taxon>
        <taxon>Ascomycota</taxon>
        <taxon>Pezizomycotina</taxon>
        <taxon>Dothideomycetes</taxon>
        <taxon>Pleosporomycetidae</taxon>
        <taxon>Pleosporales</taxon>
        <taxon>Massarineae</taxon>
        <taxon>Didymosphaeriaceae</taxon>
        <taxon>Didymosphaeria</taxon>
    </lineage>
</organism>
<reference evidence="2" key="1">
    <citation type="submission" date="2022-10" db="EMBL/GenBank/DDBJ databases">
        <title>Tapping the CABI collections for fungal endophytes: first genome assemblies for Collariella, Neodidymelliopsis, Ascochyta clinopodiicola, Didymella pomorum, Didymosphaeria variabile, Neocosmospora piperis and Neocucurbitaria cava.</title>
        <authorList>
            <person name="Hill R."/>
        </authorList>
    </citation>
    <scope>NUCLEOTIDE SEQUENCE</scope>
    <source>
        <strain evidence="2">IMI 356815</strain>
    </source>
</reference>
<dbReference type="EMBL" id="JAPEUX010000002">
    <property type="protein sequence ID" value="KAJ4357189.1"/>
    <property type="molecule type" value="Genomic_DNA"/>
</dbReference>
<evidence type="ECO:0000313" key="3">
    <source>
        <dbReference type="Proteomes" id="UP001140513"/>
    </source>
</evidence>
<evidence type="ECO:0000259" key="1">
    <source>
        <dbReference type="Pfam" id="PF24864"/>
    </source>
</evidence>
<accession>A0A9W9CDW9</accession>
<proteinExistence type="predicted"/>
<keyword evidence="3" id="KW-1185">Reference proteome</keyword>